<keyword evidence="1" id="KW-0812">Transmembrane</keyword>
<dbReference type="PATRIC" id="fig|999432.5.peg.1644"/>
<comment type="caution">
    <text evidence="2">The sequence shown here is derived from an EMBL/GenBank/DDBJ whole genome shotgun (WGS) entry which is preliminary data.</text>
</comment>
<proteinExistence type="predicted"/>
<dbReference type="HOGENOM" id="CLU_1011720_0_0_12"/>
<dbReference type="Proteomes" id="UP000011705">
    <property type="component" value="Chromosome"/>
</dbReference>
<gene>
    <name evidence="2" type="ORF">HMPREF9726_01585</name>
</gene>
<feature type="transmembrane region" description="Helical" evidence="1">
    <location>
        <begin position="190"/>
        <end position="214"/>
    </location>
</feature>
<sequence>MGRIFKYEIRRRLNTILILSGTMIVLSIGSMVLLGIFKTPFSSMGTTGNLWLGLTFFALAFIPLVMFFTCSNGHIDELLYKDTNYLMLTIPIRSEAILGGRILAGFVEYLIYSLIACIFFIVIGAQQAVFYGQAGQTLISVLGDVFYQIFIQNFLPFLYGVLLLVSSFLLVGTAFMFVKALTRSFIRKKMAAQIIAVILFILIFERIIALGTYLSTRWDLVQYIDLRLMSSQYYSLVNIQPLPVHLVTIIMTMIISAGFFAATSWLFDKKVEL</sequence>
<accession>A0A0E2EGW8</accession>
<evidence type="ECO:0000256" key="1">
    <source>
        <dbReference type="SAM" id="Phobius"/>
    </source>
</evidence>
<organism evidence="2">
    <name type="scientific">Treponema denticola H-22</name>
    <dbReference type="NCBI Taxonomy" id="999432"/>
    <lineage>
        <taxon>Bacteria</taxon>
        <taxon>Pseudomonadati</taxon>
        <taxon>Spirochaetota</taxon>
        <taxon>Spirochaetia</taxon>
        <taxon>Spirochaetales</taxon>
        <taxon>Treponemataceae</taxon>
        <taxon>Treponema</taxon>
    </lineage>
</organism>
<feature type="transmembrane region" description="Helical" evidence="1">
    <location>
        <begin position="154"/>
        <end position="178"/>
    </location>
</feature>
<keyword evidence="1" id="KW-1133">Transmembrane helix</keyword>
<feature type="transmembrane region" description="Helical" evidence="1">
    <location>
        <begin position="244"/>
        <end position="267"/>
    </location>
</feature>
<dbReference type="AlphaFoldDB" id="A0A0E2EGW8"/>
<dbReference type="EMBL" id="AGDV01000012">
    <property type="protein sequence ID" value="EMB33224.1"/>
    <property type="molecule type" value="Genomic_DNA"/>
</dbReference>
<feature type="transmembrane region" description="Helical" evidence="1">
    <location>
        <begin position="109"/>
        <end position="134"/>
    </location>
</feature>
<evidence type="ECO:0000313" key="2">
    <source>
        <dbReference type="EMBL" id="EMB33224.1"/>
    </source>
</evidence>
<keyword evidence="1" id="KW-0472">Membrane</keyword>
<reference evidence="2" key="1">
    <citation type="submission" date="2012-01" db="EMBL/GenBank/DDBJ databases">
        <title>The Genome Sequence of Treponema denticola H-22.</title>
        <authorList>
            <consortium name="The Broad Institute Genome Sequencing Platform"/>
            <person name="Earl A."/>
            <person name="Ward D."/>
            <person name="Feldgarden M."/>
            <person name="Gevers D."/>
            <person name="Blanton J.M."/>
            <person name="Fenno C.J."/>
            <person name="Baranova O.V."/>
            <person name="Mathney J."/>
            <person name="Dewhirst F.E."/>
            <person name="Izard J."/>
            <person name="Young S.K."/>
            <person name="Zeng Q."/>
            <person name="Gargeya S."/>
            <person name="Fitzgerald M."/>
            <person name="Haas B."/>
            <person name="Abouelleil A."/>
            <person name="Alvarado L."/>
            <person name="Arachchi H.M."/>
            <person name="Berlin A."/>
            <person name="Chapman S.B."/>
            <person name="Gearin G."/>
            <person name="Goldberg J."/>
            <person name="Griggs A."/>
            <person name="Gujja S."/>
            <person name="Hansen M."/>
            <person name="Heiman D."/>
            <person name="Howarth C."/>
            <person name="Larimer J."/>
            <person name="Lui A."/>
            <person name="MacDonald P.J.P."/>
            <person name="McCowen C."/>
            <person name="Montmayeur A."/>
            <person name="Murphy C."/>
            <person name="Neiman D."/>
            <person name="Pearson M."/>
            <person name="Priest M."/>
            <person name="Roberts A."/>
            <person name="Saif S."/>
            <person name="Shea T."/>
            <person name="Sisk P."/>
            <person name="Stolte C."/>
            <person name="Sykes S."/>
            <person name="Wortman J."/>
            <person name="Nusbaum C."/>
            <person name="Birren B."/>
        </authorList>
    </citation>
    <scope>NUCLEOTIDE SEQUENCE [LARGE SCALE GENOMIC DNA]</scope>
    <source>
        <strain evidence="2">H-22</strain>
    </source>
</reference>
<name>A0A0E2EGW8_TREDN</name>
<feature type="transmembrane region" description="Helical" evidence="1">
    <location>
        <begin position="49"/>
        <end position="70"/>
    </location>
</feature>
<feature type="transmembrane region" description="Helical" evidence="1">
    <location>
        <begin position="12"/>
        <end position="37"/>
    </location>
</feature>
<protein>
    <submittedName>
        <fullName evidence="2">Uncharacterized protein</fullName>
    </submittedName>
</protein>
<dbReference type="RefSeq" id="WP_002684714.1">
    <property type="nucleotide sequence ID" value="NZ_CM001795.1"/>
</dbReference>